<sequence>MKANNDEPVILLSKNNAKALLTRNALDQATLKKEARLLQKEINSGERLFLKKREHLLQRQSRIISEMGKRPLSSCSVQQESTLLTSKWKSETNLAGELSSPKLGRKDGNNKSQRLLFSSLSLPSEGTDNESLSPRLRRKAFSSLSQDSHSGISLPSIHATARGTTGARKKYITDTKRLWHGVSGKEKSGNGFCTEPVCVAVDKWKELRKCRYLRTCATE</sequence>
<keyword evidence="3" id="KW-1185">Reference proteome</keyword>
<dbReference type="AlphaFoldDB" id="A0A9X0CPK0"/>
<protein>
    <submittedName>
        <fullName evidence="2">Uncharacterized protein</fullName>
    </submittedName>
</protein>
<reference evidence="2" key="1">
    <citation type="submission" date="2023-01" db="EMBL/GenBank/DDBJ databases">
        <title>Genome assembly of the deep-sea coral Lophelia pertusa.</title>
        <authorList>
            <person name="Herrera S."/>
            <person name="Cordes E."/>
        </authorList>
    </citation>
    <scope>NUCLEOTIDE SEQUENCE</scope>
    <source>
        <strain evidence="2">USNM1676648</strain>
        <tissue evidence="2">Polyp</tissue>
    </source>
</reference>
<gene>
    <name evidence="2" type="ORF">OS493_030443</name>
</gene>
<dbReference type="OrthoDB" id="5988180at2759"/>
<organism evidence="2 3">
    <name type="scientific">Desmophyllum pertusum</name>
    <dbReference type="NCBI Taxonomy" id="174260"/>
    <lineage>
        <taxon>Eukaryota</taxon>
        <taxon>Metazoa</taxon>
        <taxon>Cnidaria</taxon>
        <taxon>Anthozoa</taxon>
        <taxon>Hexacorallia</taxon>
        <taxon>Scleractinia</taxon>
        <taxon>Caryophylliina</taxon>
        <taxon>Caryophylliidae</taxon>
        <taxon>Desmophyllum</taxon>
    </lineage>
</organism>
<accession>A0A9X0CPK0</accession>
<proteinExistence type="predicted"/>
<feature type="region of interest" description="Disordered" evidence="1">
    <location>
        <begin position="146"/>
        <end position="166"/>
    </location>
</feature>
<name>A0A9X0CPK0_9CNID</name>
<comment type="caution">
    <text evidence="2">The sequence shown here is derived from an EMBL/GenBank/DDBJ whole genome shotgun (WGS) entry which is preliminary data.</text>
</comment>
<dbReference type="EMBL" id="MU826858">
    <property type="protein sequence ID" value="KAJ7370691.1"/>
    <property type="molecule type" value="Genomic_DNA"/>
</dbReference>
<evidence type="ECO:0000256" key="1">
    <source>
        <dbReference type="SAM" id="MobiDB-lite"/>
    </source>
</evidence>
<evidence type="ECO:0000313" key="3">
    <source>
        <dbReference type="Proteomes" id="UP001163046"/>
    </source>
</evidence>
<dbReference type="Proteomes" id="UP001163046">
    <property type="component" value="Unassembled WGS sequence"/>
</dbReference>
<evidence type="ECO:0000313" key="2">
    <source>
        <dbReference type="EMBL" id="KAJ7370691.1"/>
    </source>
</evidence>